<name>A0A484PAD5_9ZZZZ</name>
<keyword evidence="1" id="KW-1133">Transmembrane helix</keyword>
<evidence type="ECO:0000313" key="2">
    <source>
        <dbReference type="EMBL" id="VFR21670.1"/>
    </source>
</evidence>
<evidence type="ECO:0008006" key="3">
    <source>
        <dbReference type="Google" id="ProtNLM"/>
    </source>
</evidence>
<feature type="transmembrane region" description="Helical" evidence="1">
    <location>
        <begin position="62"/>
        <end position="79"/>
    </location>
</feature>
<protein>
    <recommendedName>
        <fullName evidence="3">Aerotolerance regulator N-terminal domain-containing protein</fullName>
    </recommendedName>
</protein>
<dbReference type="EMBL" id="CAADHY010000015">
    <property type="protein sequence ID" value="VFR21670.1"/>
    <property type="molecule type" value="Genomic_DNA"/>
</dbReference>
<organism evidence="2">
    <name type="scientific">plant metagenome</name>
    <dbReference type="NCBI Taxonomy" id="1297885"/>
    <lineage>
        <taxon>unclassified sequences</taxon>
        <taxon>metagenomes</taxon>
        <taxon>organismal metagenomes</taxon>
    </lineage>
</organism>
<evidence type="ECO:0000256" key="1">
    <source>
        <dbReference type="SAM" id="Phobius"/>
    </source>
</evidence>
<proteinExistence type="predicted"/>
<dbReference type="AlphaFoldDB" id="A0A484PAD5"/>
<feature type="transmembrane region" description="Helical" evidence="1">
    <location>
        <begin position="6"/>
        <end position="25"/>
    </location>
</feature>
<sequence length="573" mass="61980">MNFSLLSFTAVLAGGLAIAGLLYLLQRLKVRRRAVHLPAAMLWRQAARELPPRVLGKRFRDWLAWLLSLLIALLLWLAFAGPRPAATPAAQVQLFYLDASAWMTAGDDFAQAKAALLADLERAPADAYEVYLGDADNTALLRQGESPVLLVKRLQGVTAQAHPSGFDRWLADMGRRAGPDAPVQVRYYGSPAGAAARDRDVPVGLELIWSHLATPLPGNRGLVNLGVAAAASARWDKVDVLLEVAATGMELPKLDELRFELDGQQFAPANVTVSAPGKWLLRDLEARGGELTVALRERDGFAVDDGARLRLPERRPIRVALTPGVPRAIGDVIAVDPALEIGDATQAQVLVRLSSEPDIPGKPALVLGDPATQDSAFTFGYVTEAERRELLDNLAQLGLSQAQNSALADRFERAVGVELAPADRRSVAVWREVFDAQSPFVKSRAMPVFVAQSLRWLAPPPLWSPYAQAGRPLVERSGLYGLTGSAQLEAQGLGDAVYLPAVGEYRVGAQRVSVSLVDRGISMAVATPRPDRLPERVSLIDRVGGSLPTRLALLLAAVLLAVEWRLYQRGRMP</sequence>
<accession>A0A484PAD5</accession>
<gene>
    <name evidence="2" type="ORF">AMP9_4051</name>
</gene>
<reference evidence="2" key="1">
    <citation type="submission" date="2019-03" db="EMBL/GenBank/DDBJ databases">
        <authorList>
            <person name="Danneels B."/>
        </authorList>
    </citation>
    <scope>NUCLEOTIDE SEQUENCE</scope>
</reference>
<keyword evidence="1" id="KW-0472">Membrane</keyword>
<keyword evidence="1" id="KW-0812">Transmembrane</keyword>